<feature type="compositionally biased region" description="Basic residues" evidence="1">
    <location>
        <begin position="20"/>
        <end position="31"/>
    </location>
</feature>
<feature type="compositionally biased region" description="Polar residues" evidence="1">
    <location>
        <begin position="219"/>
        <end position="240"/>
    </location>
</feature>
<name>A0AA89BZK4_PINIB</name>
<dbReference type="Gene3D" id="1.10.260.70">
    <property type="entry name" value="SATB, CULT domain"/>
    <property type="match status" value="1"/>
</dbReference>
<comment type="caution">
    <text evidence="3">The sequence shown here is derived from an EMBL/GenBank/DDBJ whole genome shotgun (WGS) entry which is preliminary data.</text>
</comment>
<dbReference type="PANTHER" id="PTHR15116:SF16">
    <property type="entry name" value="DEFECTIVE PROVENTRICULUS, ISOFORM A"/>
    <property type="match status" value="1"/>
</dbReference>
<evidence type="ECO:0000259" key="2">
    <source>
        <dbReference type="PROSITE" id="PS51983"/>
    </source>
</evidence>
<dbReference type="Pfam" id="PF16557">
    <property type="entry name" value="CUTL"/>
    <property type="match status" value="1"/>
</dbReference>
<dbReference type="InterPro" id="IPR038216">
    <property type="entry name" value="SATB_CUTL_sf"/>
</dbReference>
<evidence type="ECO:0000313" key="3">
    <source>
        <dbReference type="EMBL" id="KAK3088499.1"/>
    </source>
</evidence>
<keyword evidence="4" id="KW-1185">Reference proteome</keyword>
<accession>A0AA89BZK4</accession>
<dbReference type="GO" id="GO:0000981">
    <property type="term" value="F:DNA-binding transcription factor activity, RNA polymerase II-specific"/>
    <property type="evidence" value="ECO:0007669"/>
    <property type="project" value="TreeGrafter"/>
</dbReference>
<dbReference type="PANTHER" id="PTHR15116">
    <property type="entry name" value="DNA-BINDING PROTEIN SATB FAMILY MEMBER"/>
    <property type="match status" value="1"/>
</dbReference>
<dbReference type="InterPro" id="IPR009057">
    <property type="entry name" value="Homeodomain-like_sf"/>
</dbReference>
<dbReference type="Proteomes" id="UP001186944">
    <property type="component" value="Unassembled WGS sequence"/>
</dbReference>
<gene>
    <name evidence="3" type="ORF">FSP39_019898</name>
</gene>
<feature type="region of interest" description="Disordered" evidence="1">
    <location>
        <begin position="199"/>
        <end position="240"/>
    </location>
</feature>
<organism evidence="3 4">
    <name type="scientific">Pinctada imbricata</name>
    <name type="common">Atlantic pearl-oyster</name>
    <name type="synonym">Pinctada martensii</name>
    <dbReference type="NCBI Taxonomy" id="66713"/>
    <lineage>
        <taxon>Eukaryota</taxon>
        <taxon>Metazoa</taxon>
        <taxon>Spiralia</taxon>
        <taxon>Lophotrochozoa</taxon>
        <taxon>Mollusca</taxon>
        <taxon>Bivalvia</taxon>
        <taxon>Autobranchia</taxon>
        <taxon>Pteriomorphia</taxon>
        <taxon>Pterioida</taxon>
        <taxon>Pterioidea</taxon>
        <taxon>Pteriidae</taxon>
        <taxon>Pinctada</taxon>
    </lineage>
</organism>
<dbReference type="PROSITE" id="PS51983">
    <property type="entry name" value="CUTL"/>
    <property type="match status" value="1"/>
</dbReference>
<evidence type="ECO:0000313" key="4">
    <source>
        <dbReference type="Proteomes" id="UP001186944"/>
    </source>
</evidence>
<protein>
    <recommendedName>
        <fullName evidence="2">CUTL domain-containing protein</fullName>
    </recommendedName>
</protein>
<dbReference type="FunFam" id="1.10.260.70:FF:000001">
    <property type="entry name" value="DNA-binding protein SATB"/>
    <property type="match status" value="1"/>
</dbReference>
<evidence type="ECO:0000256" key="1">
    <source>
        <dbReference type="SAM" id="MobiDB-lite"/>
    </source>
</evidence>
<feature type="region of interest" description="Disordered" evidence="1">
    <location>
        <begin position="1"/>
        <end position="36"/>
    </location>
</feature>
<sequence length="253" mass="29549">MSRTTRDEKRDKEHQEQHRNIKHKGTTHKPTRPMGNRYRLRTVICHASSKCIPENTAPQNWTDNTVRCAVFSLLKEMSQSSLAKQCPLTQSAISNIANWKYDSKLSKEKCKEFGEWYAQFITQKEFKDGIEAVPKDSRLTFHPQHEIPTMRQWYTGCKAPTDDKLRFYAAELNKGHVRQERPKVTVAKLKIWWKNERQREKRNKDKKDSDKNSVRTCFDQPTANLNDEPSTSASLNSETQSFSHESLTSYLNL</sequence>
<dbReference type="SUPFAM" id="SSF46689">
    <property type="entry name" value="Homeodomain-like"/>
    <property type="match status" value="1"/>
</dbReference>
<dbReference type="InterPro" id="IPR032355">
    <property type="entry name" value="CUTL"/>
</dbReference>
<dbReference type="EMBL" id="VSWD01000011">
    <property type="protein sequence ID" value="KAK3088499.1"/>
    <property type="molecule type" value="Genomic_DNA"/>
</dbReference>
<proteinExistence type="predicted"/>
<dbReference type="AlphaFoldDB" id="A0AA89BZK4"/>
<dbReference type="GO" id="GO:0006338">
    <property type="term" value="P:chromatin remodeling"/>
    <property type="evidence" value="ECO:0007669"/>
    <property type="project" value="InterPro"/>
</dbReference>
<feature type="domain" description="CUTL" evidence="2">
    <location>
        <begin position="52"/>
        <end position="125"/>
    </location>
</feature>
<reference evidence="3" key="1">
    <citation type="submission" date="2019-08" db="EMBL/GenBank/DDBJ databases">
        <title>The improved chromosome-level genome for the pearl oyster Pinctada fucata martensii using PacBio sequencing and Hi-C.</title>
        <authorList>
            <person name="Zheng Z."/>
        </authorList>
    </citation>
    <scope>NUCLEOTIDE SEQUENCE</scope>
    <source>
        <strain evidence="3">ZZ-2019</strain>
        <tissue evidence="3">Adductor muscle</tissue>
    </source>
</reference>
<dbReference type="GO" id="GO:0000978">
    <property type="term" value="F:RNA polymerase II cis-regulatory region sequence-specific DNA binding"/>
    <property type="evidence" value="ECO:0007669"/>
    <property type="project" value="TreeGrafter"/>
</dbReference>
<dbReference type="InterPro" id="IPR039673">
    <property type="entry name" value="SATB1/SATB2"/>
</dbReference>
<feature type="compositionally biased region" description="Basic and acidic residues" evidence="1">
    <location>
        <begin position="1"/>
        <end position="19"/>
    </location>
</feature>
<feature type="compositionally biased region" description="Basic and acidic residues" evidence="1">
    <location>
        <begin position="199"/>
        <end position="213"/>
    </location>
</feature>